<evidence type="ECO:0000256" key="1">
    <source>
        <dbReference type="ARBA" id="ARBA00004401"/>
    </source>
</evidence>
<dbReference type="GO" id="GO:0043093">
    <property type="term" value="P:FtsZ-dependent cytokinesis"/>
    <property type="evidence" value="ECO:0007669"/>
    <property type="project" value="UniProtKB-UniRule"/>
</dbReference>
<comment type="similarity">
    <text evidence="8">Belongs to the FtsL family.</text>
</comment>
<dbReference type="InterPro" id="IPR011922">
    <property type="entry name" value="Cell_div_FtsL"/>
</dbReference>
<feature type="transmembrane region" description="Helical" evidence="8">
    <location>
        <begin position="22"/>
        <end position="42"/>
    </location>
</feature>
<dbReference type="RefSeq" id="WP_006015595.1">
    <property type="nucleotide sequence ID" value="NZ_BAEQ01000067.1"/>
</dbReference>
<comment type="function">
    <text evidence="8">Essential cell division protein. May link together the upstream cell division proteins, which are predominantly cytoplasmic, with the downstream cell division proteins, which are predominantly periplasmic.</text>
</comment>
<keyword evidence="2 8" id="KW-1003">Cell membrane</keyword>
<gene>
    <name evidence="8 10" type="primary">ftsL</name>
    <name evidence="10" type="ORF">GPAL_4026</name>
</gene>
<keyword evidence="8" id="KW-0997">Cell inner membrane</keyword>
<comment type="subcellular location">
    <subcellularLocation>
        <location evidence="8">Cell inner membrane</location>
        <topology evidence="8">Single-pass type II membrane protein</topology>
    </subcellularLocation>
    <subcellularLocation>
        <location evidence="1">Cell membrane</location>
        <topology evidence="1">Single-pass type II membrane protein</topology>
    </subcellularLocation>
    <text evidence="8">Localizes to the division septum where it forms a ring structure.</text>
</comment>
<evidence type="ECO:0000256" key="6">
    <source>
        <dbReference type="ARBA" id="ARBA00023136"/>
    </source>
</evidence>
<evidence type="ECO:0000313" key="10">
    <source>
        <dbReference type="EMBL" id="GAC30865.1"/>
    </source>
</evidence>
<reference evidence="11" key="1">
    <citation type="journal article" date="2014" name="Environ. Microbiol.">
        <title>Comparative genomics of the marine bacterial genus Glaciecola reveals the high degree of genomic diversity and genomic characteristic for cold adaptation.</title>
        <authorList>
            <person name="Qin Q.L."/>
            <person name="Xie B.B."/>
            <person name="Yu Y."/>
            <person name="Shu Y.L."/>
            <person name="Rong J.C."/>
            <person name="Zhang Y.J."/>
            <person name="Zhao D.L."/>
            <person name="Chen X.L."/>
            <person name="Zhang X.Y."/>
            <person name="Chen B."/>
            <person name="Zhou B.C."/>
            <person name="Zhang Y.Z."/>
        </authorList>
    </citation>
    <scope>NUCLEOTIDE SEQUENCE [LARGE SCALE GENOMIC DNA]</scope>
    <source>
        <strain evidence="11">ACAM 615</strain>
    </source>
</reference>
<dbReference type="GO" id="GO:0005886">
    <property type="term" value="C:plasma membrane"/>
    <property type="evidence" value="ECO:0007669"/>
    <property type="project" value="UniProtKB-SubCell"/>
</dbReference>
<name>K7A5Y3_9ALTE</name>
<organism evidence="10 11">
    <name type="scientific">Brumicola pallidula DSM 14239 = ACAM 615</name>
    <dbReference type="NCBI Taxonomy" id="1121922"/>
    <lineage>
        <taxon>Bacteria</taxon>
        <taxon>Pseudomonadati</taxon>
        <taxon>Pseudomonadota</taxon>
        <taxon>Gammaproteobacteria</taxon>
        <taxon>Alteromonadales</taxon>
        <taxon>Alteromonadaceae</taxon>
        <taxon>Brumicola</taxon>
    </lineage>
</organism>
<dbReference type="OrthoDB" id="6196803at2"/>
<evidence type="ECO:0000256" key="8">
    <source>
        <dbReference type="HAMAP-Rule" id="MF_00910"/>
    </source>
</evidence>
<keyword evidence="3 8" id="KW-0132">Cell division</keyword>
<keyword evidence="7 8" id="KW-0131">Cell cycle</keyword>
<evidence type="ECO:0000256" key="7">
    <source>
        <dbReference type="ARBA" id="ARBA00023306"/>
    </source>
</evidence>
<dbReference type="PANTHER" id="PTHR37479:SF1">
    <property type="entry name" value="CELL DIVISION PROTEIN FTSL"/>
    <property type="match status" value="1"/>
</dbReference>
<evidence type="ECO:0000256" key="2">
    <source>
        <dbReference type="ARBA" id="ARBA00022475"/>
    </source>
</evidence>
<dbReference type="AlphaFoldDB" id="K7A5Y3"/>
<evidence type="ECO:0000313" key="11">
    <source>
        <dbReference type="Proteomes" id="UP000006251"/>
    </source>
</evidence>
<dbReference type="GO" id="GO:0032153">
    <property type="term" value="C:cell division site"/>
    <property type="evidence" value="ECO:0007669"/>
    <property type="project" value="UniProtKB-UniRule"/>
</dbReference>
<keyword evidence="11" id="KW-1185">Reference proteome</keyword>
<keyword evidence="6 8" id="KW-0472">Membrane</keyword>
<dbReference type="STRING" id="1121922.GCA_000428905_00271"/>
<dbReference type="PANTHER" id="PTHR37479">
    <property type="entry name" value="CELL DIVISION PROTEIN FTSL"/>
    <property type="match status" value="1"/>
</dbReference>
<comment type="caution">
    <text evidence="10">The sequence shown here is derived from an EMBL/GenBank/DDBJ whole genome shotgun (WGS) entry which is preliminary data.</text>
</comment>
<evidence type="ECO:0000256" key="5">
    <source>
        <dbReference type="ARBA" id="ARBA00022989"/>
    </source>
</evidence>
<protein>
    <recommendedName>
        <fullName evidence="8 9">Cell division protein FtsL</fullName>
    </recommendedName>
</protein>
<dbReference type="Proteomes" id="UP000006251">
    <property type="component" value="Unassembled WGS sequence"/>
</dbReference>
<evidence type="ECO:0000256" key="3">
    <source>
        <dbReference type="ARBA" id="ARBA00022618"/>
    </source>
</evidence>
<dbReference type="HAMAP" id="MF_00910">
    <property type="entry name" value="FtsL"/>
    <property type="match status" value="1"/>
</dbReference>
<dbReference type="Pfam" id="PF04999">
    <property type="entry name" value="FtsL"/>
    <property type="match status" value="1"/>
</dbReference>
<accession>K7A5Y3</accession>
<evidence type="ECO:0000256" key="9">
    <source>
        <dbReference type="NCBIfam" id="TIGR02209"/>
    </source>
</evidence>
<sequence length="110" mass="12504">MNMASTNFNLLLLITSDLGRNLFKVVLFIAVVATAIGVVLGVHHNRQLSMQHESLIQEKDELDVEWRHLIIEQSSLTEHNRIEQIVRENLNMRRPGPEDEVLVRGKPNGG</sequence>
<comment type="subunit">
    <text evidence="8">Part of a complex composed of FtsB, FtsL and FtsQ.</text>
</comment>
<keyword evidence="4 8" id="KW-0812">Transmembrane</keyword>
<keyword evidence="5 8" id="KW-1133">Transmembrane helix</keyword>
<proteinExistence type="inferred from homology"/>
<evidence type="ECO:0000256" key="4">
    <source>
        <dbReference type="ARBA" id="ARBA00022692"/>
    </source>
</evidence>
<dbReference type="EMBL" id="BAEQ01000067">
    <property type="protein sequence ID" value="GAC30865.1"/>
    <property type="molecule type" value="Genomic_DNA"/>
</dbReference>
<dbReference type="NCBIfam" id="TIGR02209">
    <property type="entry name" value="ftsL_broad"/>
    <property type="match status" value="1"/>
</dbReference>